<proteinExistence type="predicted"/>
<accession>A0AAD4FE14</accession>
<gene>
    <name evidence="1" type="ORF">G6011_02121</name>
</gene>
<evidence type="ECO:0008006" key="3">
    <source>
        <dbReference type="Google" id="ProtNLM"/>
    </source>
</evidence>
<name>A0AAD4FE14_9PLEO</name>
<organism evidence="1 2">
    <name type="scientific">Alternaria panax</name>
    <dbReference type="NCBI Taxonomy" id="48097"/>
    <lineage>
        <taxon>Eukaryota</taxon>
        <taxon>Fungi</taxon>
        <taxon>Dikarya</taxon>
        <taxon>Ascomycota</taxon>
        <taxon>Pezizomycotina</taxon>
        <taxon>Dothideomycetes</taxon>
        <taxon>Pleosporomycetidae</taxon>
        <taxon>Pleosporales</taxon>
        <taxon>Pleosporineae</taxon>
        <taxon>Pleosporaceae</taxon>
        <taxon>Alternaria</taxon>
        <taxon>Alternaria sect. Panax</taxon>
    </lineage>
</organism>
<protein>
    <recommendedName>
        <fullName evidence="3">SprT-like domain-containing protein</fullName>
    </recommendedName>
</protein>
<dbReference type="EMBL" id="JAANER010000006">
    <property type="protein sequence ID" value="KAG9188198.1"/>
    <property type="molecule type" value="Genomic_DNA"/>
</dbReference>
<dbReference type="Proteomes" id="UP001199106">
    <property type="component" value="Unassembled WGS sequence"/>
</dbReference>
<sequence>MCRKIPFTYKSVDARKPKLPPGTPEEFIDMIRDHHKRNPEDRIHSTKQGTCVNSCGKTIQPRYRQRIPLRLESHHTLRLCDEVKRSTEAGADGFSLEQQKAYEAFQALVEDKSDKALLKRLGKDNASKVSKDEMKQLIKTFSTIFFPTTRSDAPMELDFEWEDWRDRRTRIGLYYERDGGTPTISMCAFNYNKKVSSYGSVNVLAMDRLSTILHEIVHAYLDHYACRCVGKPELFEEDVNQLNGHGRAWQRIASLVERAAPEFTGLPMTLARFEAIKCQWDTLSYWPTQQEANDWKLLGYETYA</sequence>
<comment type="caution">
    <text evidence="1">The sequence shown here is derived from an EMBL/GenBank/DDBJ whole genome shotgun (WGS) entry which is preliminary data.</text>
</comment>
<evidence type="ECO:0000313" key="1">
    <source>
        <dbReference type="EMBL" id="KAG9188198.1"/>
    </source>
</evidence>
<reference evidence="1" key="1">
    <citation type="submission" date="2021-07" db="EMBL/GenBank/DDBJ databases">
        <title>Genome Resource of American Ginseng Black Spot Pathogen Alternaria panax.</title>
        <authorList>
            <person name="Qiu C."/>
            <person name="Wang W."/>
            <person name="Liu Z."/>
        </authorList>
    </citation>
    <scope>NUCLEOTIDE SEQUENCE</scope>
    <source>
        <strain evidence="1">BNCC115425</strain>
    </source>
</reference>
<keyword evidence="2" id="KW-1185">Reference proteome</keyword>
<dbReference type="AlphaFoldDB" id="A0AAD4FE14"/>
<evidence type="ECO:0000313" key="2">
    <source>
        <dbReference type="Proteomes" id="UP001199106"/>
    </source>
</evidence>